<dbReference type="Proteomes" id="UP001067235">
    <property type="component" value="Unassembled WGS sequence"/>
</dbReference>
<evidence type="ECO:0000256" key="2">
    <source>
        <dbReference type="ARBA" id="ARBA00023315"/>
    </source>
</evidence>
<reference evidence="4" key="1">
    <citation type="submission" date="2022-12" db="EMBL/GenBank/DDBJ databases">
        <authorList>
            <person name="Krivoruchko A.V."/>
            <person name="Elkin A."/>
        </authorList>
    </citation>
    <scope>NUCLEOTIDE SEQUENCE</scope>
    <source>
        <strain evidence="4">IEGM 1388</strain>
    </source>
</reference>
<dbReference type="Pfam" id="PF00583">
    <property type="entry name" value="Acetyltransf_1"/>
    <property type="match status" value="1"/>
</dbReference>
<evidence type="ECO:0000256" key="1">
    <source>
        <dbReference type="ARBA" id="ARBA00022679"/>
    </source>
</evidence>
<dbReference type="PANTHER" id="PTHR43877">
    <property type="entry name" value="AMINOALKYLPHOSPHONATE N-ACETYLTRANSFERASE-RELATED-RELATED"/>
    <property type="match status" value="1"/>
</dbReference>
<proteinExistence type="predicted"/>
<evidence type="ECO:0000313" key="5">
    <source>
        <dbReference type="Proteomes" id="UP001067235"/>
    </source>
</evidence>
<dbReference type="InterPro" id="IPR016181">
    <property type="entry name" value="Acyl_CoA_acyltransferase"/>
</dbReference>
<dbReference type="RefSeq" id="WP_301573271.1">
    <property type="nucleotide sequence ID" value="NZ_JAPWIE010000006.1"/>
</dbReference>
<dbReference type="InterPro" id="IPR050832">
    <property type="entry name" value="Bact_Acetyltransf"/>
</dbReference>
<protein>
    <submittedName>
        <fullName evidence="4">GNAT family N-acetyltransferase</fullName>
    </submittedName>
</protein>
<dbReference type="InterPro" id="IPR000182">
    <property type="entry name" value="GNAT_dom"/>
</dbReference>
<sequence length="157" mass="17066">MHIDRRGADDPDVRRLVGAALAELRVRYPGDDDLDADPIAATSDHFVAFVDERAAGCVILVSVGPDLGEVKRLFVDTDFRGRGLARNLMAEVEKRARELEMSTIRLETGTRQPEAISLYEALGYEPIPGFGRYRNSPLSRCFAKTLDSTGGALGSGG</sequence>
<dbReference type="Gene3D" id="3.40.630.30">
    <property type="match status" value="1"/>
</dbReference>
<comment type="caution">
    <text evidence="4">The sequence shown here is derived from an EMBL/GenBank/DDBJ whole genome shotgun (WGS) entry which is preliminary data.</text>
</comment>
<gene>
    <name evidence="4" type="ORF">O4213_21575</name>
</gene>
<dbReference type="CDD" id="cd04301">
    <property type="entry name" value="NAT_SF"/>
    <property type="match status" value="1"/>
</dbReference>
<evidence type="ECO:0000313" key="4">
    <source>
        <dbReference type="EMBL" id="MCZ4552595.1"/>
    </source>
</evidence>
<name>A0ABT4N0V4_GORRU</name>
<dbReference type="SUPFAM" id="SSF55729">
    <property type="entry name" value="Acyl-CoA N-acyltransferases (Nat)"/>
    <property type="match status" value="1"/>
</dbReference>
<accession>A0ABT4N0V4</accession>
<keyword evidence="5" id="KW-1185">Reference proteome</keyword>
<evidence type="ECO:0000259" key="3">
    <source>
        <dbReference type="PROSITE" id="PS51186"/>
    </source>
</evidence>
<dbReference type="EMBL" id="JAPWIE010000006">
    <property type="protein sequence ID" value="MCZ4552595.1"/>
    <property type="molecule type" value="Genomic_DNA"/>
</dbReference>
<dbReference type="PANTHER" id="PTHR43877:SF2">
    <property type="entry name" value="AMINOALKYLPHOSPHONATE N-ACETYLTRANSFERASE-RELATED"/>
    <property type="match status" value="1"/>
</dbReference>
<feature type="domain" description="N-acetyltransferase" evidence="3">
    <location>
        <begin position="1"/>
        <end position="147"/>
    </location>
</feature>
<keyword evidence="1" id="KW-0808">Transferase</keyword>
<dbReference type="PROSITE" id="PS51186">
    <property type="entry name" value="GNAT"/>
    <property type="match status" value="1"/>
</dbReference>
<organism evidence="4 5">
    <name type="scientific">Gordonia rubripertincta</name>
    <name type="common">Rhodococcus corallinus</name>
    <dbReference type="NCBI Taxonomy" id="36822"/>
    <lineage>
        <taxon>Bacteria</taxon>
        <taxon>Bacillati</taxon>
        <taxon>Actinomycetota</taxon>
        <taxon>Actinomycetes</taxon>
        <taxon>Mycobacteriales</taxon>
        <taxon>Gordoniaceae</taxon>
        <taxon>Gordonia</taxon>
    </lineage>
</organism>
<keyword evidence="2" id="KW-0012">Acyltransferase</keyword>